<dbReference type="Proteomes" id="UP001281761">
    <property type="component" value="Unassembled WGS sequence"/>
</dbReference>
<name>A0ABQ9XY51_9EUKA</name>
<evidence type="ECO:0000313" key="2">
    <source>
        <dbReference type="EMBL" id="KAK2956427.1"/>
    </source>
</evidence>
<dbReference type="InterPro" id="IPR027417">
    <property type="entry name" value="P-loop_NTPase"/>
</dbReference>
<protein>
    <submittedName>
        <fullName evidence="2">Uncharacterized protein</fullName>
    </submittedName>
</protein>
<dbReference type="EMBL" id="JARBJD010000056">
    <property type="protein sequence ID" value="KAK2956427.1"/>
    <property type="molecule type" value="Genomic_DNA"/>
</dbReference>
<feature type="region of interest" description="Disordered" evidence="1">
    <location>
        <begin position="140"/>
        <end position="160"/>
    </location>
</feature>
<reference evidence="2 3" key="1">
    <citation type="journal article" date="2022" name="bioRxiv">
        <title>Genomics of Preaxostyla Flagellates Illuminates Evolutionary Transitions and the Path Towards Mitochondrial Loss.</title>
        <authorList>
            <person name="Novak L.V.F."/>
            <person name="Treitli S.C."/>
            <person name="Pyrih J."/>
            <person name="Halakuc P."/>
            <person name="Pipaliya S.V."/>
            <person name="Vacek V."/>
            <person name="Brzon O."/>
            <person name="Soukal P."/>
            <person name="Eme L."/>
            <person name="Dacks J.B."/>
            <person name="Karnkowska A."/>
            <person name="Elias M."/>
            <person name="Hampl V."/>
        </authorList>
    </citation>
    <scope>NUCLEOTIDE SEQUENCE [LARGE SCALE GENOMIC DNA]</scope>
    <source>
        <strain evidence="2">NAU3</strain>
        <tissue evidence="2">Gut</tissue>
    </source>
</reference>
<accession>A0ABQ9XY51</accession>
<feature type="compositionally biased region" description="Acidic residues" evidence="1">
    <location>
        <begin position="417"/>
        <end position="429"/>
    </location>
</feature>
<evidence type="ECO:0000256" key="1">
    <source>
        <dbReference type="SAM" id="MobiDB-lite"/>
    </source>
</evidence>
<comment type="caution">
    <text evidence="2">The sequence shown here is derived from an EMBL/GenBank/DDBJ whole genome shotgun (WGS) entry which is preliminary data.</text>
</comment>
<proteinExistence type="predicted"/>
<sequence length="1318" mass="149160">MKTDRNVLTFLSNNPDHVRSPTHILTRPPVQQRQRRITQNTYRSIDAFQTPMPVVKKKASQTVQKAKAKSFSSRLPTVTPIHDNIIQTPLKLEPEVVKDDTIIILSSSPPYRQENQVEIDPLVDSYPTLQSQRTTRPVNILHDDSSTTDSGFDDSDSSDHITGMTWEELEERKEIQQAINRSLDPSFQVAPNRVRRRGRQTLSEIDVKPEKLKIEDIPQVVQEHKLEKEEDDLMIVAPPSVILSDDDSGNENVSEGPKLEANELISAELTPNITPKPKSVSKPKTNPKPKSTPKPQSQPKTERKTAPKQPKKTPTALSQAPTLAPMNTPHTLPFTNTVENPLTLSSGVSDRFLPKAADPSPRTLALILSLKAGDVSDESSSSESRSDDSIYVSEQSEGDAVDESSDGWDDATSGGSADDDSSDDSDDSNSEAQLDGRARRRRKRRRQKPKRTKATKRRVVFDKILQKLETDWDQSDLMPPPSIGRGRGKGSSAMSFLESLSLHPSLTQGESQSNVDDQLKTLLISAGPNEITNPVTRHSNRPPVMTSDSLFDVIWLDGREMKDPSAAFSCVMEQLENQRRQREEAEEEQMNTAFSSRTNRSTAVSVMSEFPDQQTFPALQTPFHPNRSTTHTMDTLATRASDLTPQLLPSRLENEKRGPIHSFQTMRTVPRSVPHLLTLLAPRNRPLVIVMQHLDEYFPFDRSQFLLYGLLDFSQTFVPGAAIVATMTKDVSSSFEQRVQSRFSGRILRPFNDYSFPLCIEHLFHQMHLCLLTHYLFDQDNTTSMDAVREDLKRVCQCAGCWMERLKNRSKEGSDIPKHLLPNLPIGLVEYESSVDTLFQNPDFLARVFRLFSFLNSINHIHVILRQGLLSMRRRNSIKLDFASDFGGLSQNISNCIPNHPYYGDAALAKISQASIELLSCLESNSHTYWIIEPDFVASFIALIVQDDMRKTILNYIGLESEVNYPFFLSISFRCLLINLTQFLSDKNTSSLLKIIQSHSSGSYESKMDILQKCVVEEVKILLPDSPRPSPRRVEAVRSYLRTLSNVTFPIPFISYINCDWKFRFSNSRQQYVEKAYVDLLPDFVKQETPPPISAIRLNSFPFPIQVPKELSWEVMSVILRSNSLTVLDFCFQFLSKQQFKGSPHPLESHVLLGLVEKAVHLIRNHRQILVHKRVFETLLKWVNWDRLEVTSMFPLLLPLLSETARLISNRRKTYKHTVFLNRVTTNGIDKLWTTDLAVSQSRSIASAILRIAMNLPTDVGTCSIIDAFALQMTWAKSAREKEISTLLFGVLIEEGCEDLYVSLHNESEGDRNVGEED</sequence>
<organism evidence="2 3">
    <name type="scientific">Blattamonas nauphoetae</name>
    <dbReference type="NCBI Taxonomy" id="2049346"/>
    <lineage>
        <taxon>Eukaryota</taxon>
        <taxon>Metamonada</taxon>
        <taxon>Preaxostyla</taxon>
        <taxon>Oxymonadida</taxon>
        <taxon>Blattamonas</taxon>
    </lineage>
</organism>
<dbReference type="Gene3D" id="3.40.50.300">
    <property type="entry name" value="P-loop containing nucleotide triphosphate hydrolases"/>
    <property type="match status" value="1"/>
</dbReference>
<dbReference type="PANTHER" id="PTHR12087">
    <property type="entry name" value="ORIGIN RECOGNITION COMPLEX SUBUNIT 4"/>
    <property type="match status" value="1"/>
</dbReference>
<feature type="compositionally biased region" description="Polar residues" evidence="1">
    <location>
        <begin position="328"/>
        <end position="348"/>
    </location>
</feature>
<feature type="region of interest" description="Disordered" evidence="1">
    <location>
        <begin position="267"/>
        <end position="359"/>
    </location>
</feature>
<feature type="region of interest" description="Disordered" evidence="1">
    <location>
        <begin position="371"/>
        <end position="459"/>
    </location>
</feature>
<evidence type="ECO:0000313" key="3">
    <source>
        <dbReference type="Proteomes" id="UP001281761"/>
    </source>
</evidence>
<dbReference type="InterPro" id="IPR016527">
    <property type="entry name" value="ORC4"/>
</dbReference>
<feature type="region of interest" description="Disordered" evidence="1">
    <location>
        <begin position="472"/>
        <end position="492"/>
    </location>
</feature>
<keyword evidence="3" id="KW-1185">Reference proteome</keyword>
<gene>
    <name evidence="2" type="ORF">BLNAU_8650</name>
</gene>
<feature type="compositionally biased region" description="Acidic residues" evidence="1">
    <location>
        <begin position="396"/>
        <end position="409"/>
    </location>
</feature>
<feature type="compositionally biased region" description="Basic residues" evidence="1">
    <location>
        <begin position="438"/>
        <end position="458"/>
    </location>
</feature>
<dbReference type="PANTHER" id="PTHR12087:SF0">
    <property type="entry name" value="ORIGIN RECOGNITION COMPLEX SUBUNIT 4"/>
    <property type="match status" value="1"/>
</dbReference>